<name>D3QZ62_MAGIU</name>
<organism evidence="1 2">
    <name type="scientific">Mageeibacillus indolicus (strain UPII9-5)</name>
    <name type="common">Clostridiales genomosp. BVAB3 (strain UPII9-5)</name>
    <dbReference type="NCBI Taxonomy" id="699246"/>
    <lineage>
        <taxon>Bacteria</taxon>
        <taxon>Bacillati</taxon>
        <taxon>Bacillota</taxon>
        <taxon>Clostridia</taxon>
        <taxon>Eubacteriales</taxon>
        <taxon>Oscillospiraceae</taxon>
        <taxon>Mageeibacillus</taxon>
    </lineage>
</organism>
<keyword evidence="2" id="KW-1185">Reference proteome</keyword>
<proteinExistence type="predicted"/>
<reference evidence="2" key="1">
    <citation type="submission" date="2009-12" db="EMBL/GenBank/DDBJ databases">
        <title>Sequence of Clostridiales genomosp. BVAB3 str. UPII9-5.</title>
        <authorList>
            <person name="Madupu R."/>
            <person name="Durkin A.S."/>
            <person name="Torralba M."/>
            <person name="Methe B."/>
            <person name="Sutton G.G."/>
            <person name="Strausberg R.L."/>
            <person name="Nelson K.E."/>
        </authorList>
    </citation>
    <scope>NUCLEOTIDE SEQUENCE [LARGE SCALE GENOMIC DNA]</scope>
    <source>
        <strain evidence="2">UPII9-5</strain>
    </source>
</reference>
<dbReference type="EMBL" id="CP001850">
    <property type="protein sequence ID" value="ADC91160.1"/>
    <property type="molecule type" value="Genomic_DNA"/>
</dbReference>
<evidence type="ECO:0000313" key="2">
    <source>
        <dbReference type="Proteomes" id="UP000008234"/>
    </source>
</evidence>
<dbReference type="STRING" id="699246.HMPREF0868_1498"/>
<protein>
    <submittedName>
        <fullName evidence="1">Uncharacterized protein</fullName>
    </submittedName>
</protein>
<dbReference type="AlphaFoldDB" id="D3QZ62"/>
<gene>
    <name evidence="1" type="ordered locus">HMPREF0868_1498</name>
</gene>
<dbReference type="KEGG" id="clo:HMPREF0868_1498"/>
<evidence type="ECO:0000313" key="1">
    <source>
        <dbReference type="EMBL" id="ADC91160.1"/>
    </source>
</evidence>
<dbReference type="HOGENOM" id="CLU_3185517_0_0_9"/>
<dbReference type="Proteomes" id="UP000008234">
    <property type="component" value="Chromosome"/>
</dbReference>
<accession>D3QZ62</accession>
<sequence length="46" mass="5251">MYIAVFVLFPGFSRSLVTGRSINCCFPYEKMNYLFAAQTVCYLANT</sequence>